<reference evidence="1" key="1">
    <citation type="submission" date="2022-11" db="EMBL/GenBank/DDBJ databases">
        <authorList>
            <person name="Petersen C."/>
        </authorList>
    </citation>
    <scope>NUCLEOTIDE SEQUENCE</scope>
    <source>
        <strain evidence="1">IBT 23319</strain>
    </source>
</reference>
<gene>
    <name evidence="1" type="ORF">N7469_000706</name>
</gene>
<dbReference type="GeneID" id="81378793"/>
<proteinExistence type="predicted"/>
<protein>
    <submittedName>
        <fullName evidence="1">Uncharacterized protein</fullName>
    </submittedName>
</protein>
<reference evidence="1" key="2">
    <citation type="journal article" date="2023" name="IMA Fungus">
        <title>Comparative genomic study of the Penicillium genus elucidates a diverse pangenome and 15 lateral gene transfer events.</title>
        <authorList>
            <person name="Petersen C."/>
            <person name="Sorensen T."/>
            <person name="Nielsen M.R."/>
            <person name="Sondergaard T.E."/>
            <person name="Sorensen J.L."/>
            <person name="Fitzpatrick D.A."/>
            <person name="Frisvad J.C."/>
            <person name="Nielsen K.L."/>
        </authorList>
    </citation>
    <scope>NUCLEOTIDE SEQUENCE</scope>
    <source>
        <strain evidence="1">IBT 23319</strain>
    </source>
</reference>
<name>A0A9W9TVN4_PENCI</name>
<dbReference type="Proteomes" id="UP001147733">
    <property type="component" value="Unassembled WGS sequence"/>
</dbReference>
<dbReference type="RefSeq" id="XP_056505383.1">
    <property type="nucleotide sequence ID" value="XM_056639626.1"/>
</dbReference>
<sequence>MAPIDSKPNEAQELLPGLAKINETLSGLGRLETTVGNKQNFAAIRDIRTKRILVLDTKKKKTMKKT</sequence>
<evidence type="ECO:0000313" key="2">
    <source>
        <dbReference type="Proteomes" id="UP001147733"/>
    </source>
</evidence>
<keyword evidence="2" id="KW-1185">Reference proteome</keyword>
<comment type="caution">
    <text evidence="1">The sequence shown here is derived from an EMBL/GenBank/DDBJ whole genome shotgun (WGS) entry which is preliminary data.</text>
</comment>
<accession>A0A9W9TVN4</accession>
<evidence type="ECO:0000313" key="1">
    <source>
        <dbReference type="EMBL" id="KAJ5242379.1"/>
    </source>
</evidence>
<organism evidence="1 2">
    <name type="scientific">Penicillium citrinum</name>
    <dbReference type="NCBI Taxonomy" id="5077"/>
    <lineage>
        <taxon>Eukaryota</taxon>
        <taxon>Fungi</taxon>
        <taxon>Dikarya</taxon>
        <taxon>Ascomycota</taxon>
        <taxon>Pezizomycotina</taxon>
        <taxon>Eurotiomycetes</taxon>
        <taxon>Eurotiomycetidae</taxon>
        <taxon>Eurotiales</taxon>
        <taxon>Aspergillaceae</taxon>
        <taxon>Penicillium</taxon>
    </lineage>
</organism>
<dbReference type="AlphaFoldDB" id="A0A9W9TVN4"/>
<dbReference type="EMBL" id="JAPQKT010000001">
    <property type="protein sequence ID" value="KAJ5242379.1"/>
    <property type="molecule type" value="Genomic_DNA"/>
</dbReference>